<accession>A0A1H1WIY1</accession>
<dbReference type="AlphaFoldDB" id="A0A1H1WIY1"/>
<protein>
    <submittedName>
        <fullName evidence="2">Uncharacterized protein</fullName>
    </submittedName>
</protein>
<keyword evidence="3" id="KW-1185">Reference proteome</keyword>
<proteinExistence type="predicted"/>
<evidence type="ECO:0000313" key="3">
    <source>
        <dbReference type="Proteomes" id="UP000198983"/>
    </source>
</evidence>
<evidence type="ECO:0000256" key="1">
    <source>
        <dbReference type="SAM" id="MobiDB-lite"/>
    </source>
</evidence>
<sequence length="55" mass="5519">MDLRDYCYAGTAGDDLVLPTNARVQSSAAARVTESVCSRRAGDGSTGDAPANGAG</sequence>
<dbReference type="EMBL" id="LT629732">
    <property type="protein sequence ID" value="SDS97277.1"/>
    <property type="molecule type" value="Genomic_DNA"/>
</dbReference>
<gene>
    <name evidence="2" type="ORF">SAMN04489717_4547</name>
</gene>
<dbReference type="Proteomes" id="UP000198983">
    <property type="component" value="Chromosome I"/>
</dbReference>
<name>A0A1H1WIY1_9ACTN</name>
<organism evidence="2 3">
    <name type="scientific">Actinopolymorpha singaporensis</name>
    <dbReference type="NCBI Taxonomy" id="117157"/>
    <lineage>
        <taxon>Bacteria</taxon>
        <taxon>Bacillati</taxon>
        <taxon>Actinomycetota</taxon>
        <taxon>Actinomycetes</taxon>
        <taxon>Propionibacteriales</taxon>
        <taxon>Actinopolymorphaceae</taxon>
        <taxon>Actinopolymorpha</taxon>
    </lineage>
</organism>
<dbReference type="RefSeq" id="WP_157728756.1">
    <property type="nucleotide sequence ID" value="NZ_LT629732.1"/>
</dbReference>
<feature type="region of interest" description="Disordered" evidence="1">
    <location>
        <begin position="33"/>
        <end position="55"/>
    </location>
</feature>
<reference evidence="2 3" key="1">
    <citation type="submission" date="2016-10" db="EMBL/GenBank/DDBJ databases">
        <authorList>
            <person name="de Groot N.N."/>
        </authorList>
    </citation>
    <scope>NUCLEOTIDE SEQUENCE [LARGE SCALE GENOMIC DNA]</scope>
    <source>
        <strain evidence="2 3">DSM 22024</strain>
    </source>
</reference>
<evidence type="ECO:0000313" key="2">
    <source>
        <dbReference type="EMBL" id="SDS97277.1"/>
    </source>
</evidence>
<dbReference type="STRING" id="117157.SAMN04489717_4547"/>